<name>A0AB33JTW6_9ACTN</name>
<sequence>MRRRAGARIGADDRGSAALEAAIVAPVLVVFVLIAIAAGRIQSTGGVVDAAARSAARAASLARTPEGAQQAADQAVREAVGGQEARCRELSTLPVEYGTLDTPTGRLNTVTVRVSCTVLLSDLLMDAVPGSKTMTASFTSVLDHYRGTEPGKEARNP</sequence>
<feature type="transmembrane region" description="Helical" evidence="1">
    <location>
        <begin position="21"/>
        <end position="39"/>
    </location>
</feature>
<proteinExistence type="predicted"/>
<dbReference type="AlphaFoldDB" id="A0AB33JTW6"/>
<dbReference type="RefSeq" id="WP_407987318.1">
    <property type="nucleotide sequence ID" value="NZ_AP035881.2"/>
</dbReference>
<gene>
    <name evidence="3" type="ORF">KCMC57_11120</name>
</gene>
<keyword evidence="1" id="KW-1133">Transmembrane helix</keyword>
<evidence type="ECO:0000259" key="2">
    <source>
        <dbReference type="Pfam" id="PF07811"/>
    </source>
</evidence>
<protein>
    <submittedName>
        <fullName evidence="3">Pilus assembly protein</fullName>
    </submittedName>
</protein>
<dbReference type="Pfam" id="PF07811">
    <property type="entry name" value="TadE"/>
    <property type="match status" value="1"/>
</dbReference>
<feature type="domain" description="TadE-like" evidence="2">
    <location>
        <begin position="15"/>
        <end position="57"/>
    </location>
</feature>
<keyword evidence="1" id="KW-0812">Transmembrane</keyword>
<evidence type="ECO:0000313" key="3">
    <source>
        <dbReference type="EMBL" id="BFP44744.1"/>
    </source>
</evidence>
<accession>A0AB33JTW6</accession>
<organism evidence="3">
    <name type="scientific">Kitasatospora sp. CMC57</name>
    <dbReference type="NCBI Taxonomy" id="3231513"/>
    <lineage>
        <taxon>Bacteria</taxon>
        <taxon>Bacillati</taxon>
        <taxon>Actinomycetota</taxon>
        <taxon>Actinomycetes</taxon>
        <taxon>Kitasatosporales</taxon>
        <taxon>Streptomycetaceae</taxon>
        <taxon>Kitasatospora</taxon>
    </lineage>
</organism>
<evidence type="ECO:0000256" key="1">
    <source>
        <dbReference type="SAM" id="Phobius"/>
    </source>
</evidence>
<dbReference type="InterPro" id="IPR012495">
    <property type="entry name" value="TadE-like_dom"/>
</dbReference>
<keyword evidence="1" id="KW-0472">Membrane</keyword>
<dbReference type="EMBL" id="AP035881">
    <property type="protein sequence ID" value="BFP44744.1"/>
    <property type="molecule type" value="Genomic_DNA"/>
</dbReference>
<reference evidence="3" key="1">
    <citation type="submission" date="2024-07" db="EMBL/GenBank/DDBJ databases">
        <title>Complete genome sequences of cellulolytic bacteria, Kitasatospora sp. CMC57 and Streptomyces sp. CMC78, isolated from Japanese agricultural soil.</title>
        <authorList>
            <person name="Hashimoto T."/>
            <person name="Ito M."/>
            <person name="Iwamoto M."/>
            <person name="Fukahori D."/>
            <person name="Shoda T."/>
            <person name="Sakoda M."/>
            <person name="Morohoshi T."/>
            <person name="Mitsuboshi M."/>
            <person name="Nishizawa T."/>
        </authorList>
    </citation>
    <scope>NUCLEOTIDE SEQUENCE</scope>
    <source>
        <strain evidence="3">CMC57</strain>
    </source>
</reference>